<sequence>MKGSKSRMQGKVEDKSLPEVHVGVDVSKANLDIHIHPVGEQLRVSNDSAGHDRLVEVLGRFAVKLVLMEPTSRYHRDVQRHLHDAGLPVALVNPLRARLFAEAAGKLAKTDAIDAAMLALMADRFGLSASEPVSRRQEELQELVSARTAALAEQTALRNRLSVTQGSFLKSEHKRRLSSIATHIDRIEVKIEELIKADAEMTRKAKILRSIPAIGPISTQAFLSYLHELGRITNKQAAALVGLAPFARDSGGMRGKRSIRGGRAELRSTLYMAALVASRRNPDLKRFYDGLLARGKAPKLALIAVARKLVALANTLITKNRVWAPKPA</sequence>
<proteinExistence type="predicted"/>
<evidence type="ECO:0000259" key="1">
    <source>
        <dbReference type="Pfam" id="PF01548"/>
    </source>
</evidence>
<reference evidence="3 4" key="1">
    <citation type="submission" date="2013-07" db="EMBL/GenBank/DDBJ databases">
        <title>Completed genome of Sphingomonas sanxanigenens NX02.</title>
        <authorList>
            <person name="Ma T."/>
            <person name="Huang H."/>
            <person name="Wu M."/>
            <person name="Li X."/>
            <person name="Li G."/>
        </authorList>
    </citation>
    <scope>NUCLEOTIDE SEQUENCE [LARGE SCALE GENOMIC DNA]</scope>
    <source>
        <strain evidence="3 4">NX02</strain>
    </source>
</reference>
<protein>
    <submittedName>
        <fullName evidence="3">Uncharacterized protein</fullName>
    </submittedName>
</protein>
<dbReference type="GO" id="GO:0004803">
    <property type="term" value="F:transposase activity"/>
    <property type="evidence" value="ECO:0007669"/>
    <property type="project" value="InterPro"/>
</dbReference>
<dbReference type="HOGENOM" id="CLU_036902_5_1_5"/>
<dbReference type="AlphaFoldDB" id="W0A6I6"/>
<dbReference type="InterPro" id="IPR003346">
    <property type="entry name" value="Transposase_20"/>
</dbReference>
<accession>W0A6I6</accession>
<dbReference type="Proteomes" id="UP000018851">
    <property type="component" value="Chromosome"/>
</dbReference>
<dbReference type="NCBIfam" id="NF033542">
    <property type="entry name" value="transpos_IS110"/>
    <property type="match status" value="1"/>
</dbReference>
<dbReference type="PATRIC" id="fig|1123269.5.peg.907"/>
<evidence type="ECO:0000259" key="2">
    <source>
        <dbReference type="Pfam" id="PF02371"/>
    </source>
</evidence>
<dbReference type="eggNOG" id="COG3547">
    <property type="taxonomic scope" value="Bacteria"/>
</dbReference>
<evidence type="ECO:0000313" key="3">
    <source>
        <dbReference type="EMBL" id="AHE52676.1"/>
    </source>
</evidence>
<feature type="domain" description="Transposase IS110-like N-terminal" evidence="1">
    <location>
        <begin position="22"/>
        <end position="162"/>
    </location>
</feature>
<dbReference type="EMBL" id="CP006644">
    <property type="protein sequence ID" value="AHE52676.1"/>
    <property type="molecule type" value="Genomic_DNA"/>
</dbReference>
<dbReference type="Pfam" id="PF02371">
    <property type="entry name" value="Transposase_20"/>
    <property type="match status" value="1"/>
</dbReference>
<evidence type="ECO:0000313" key="4">
    <source>
        <dbReference type="Proteomes" id="UP000018851"/>
    </source>
</evidence>
<dbReference type="GO" id="GO:0006313">
    <property type="term" value="P:DNA transposition"/>
    <property type="evidence" value="ECO:0007669"/>
    <property type="project" value="InterPro"/>
</dbReference>
<name>W0A6I6_9SPHN</name>
<dbReference type="InterPro" id="IPR047650">
    <property type="entry name" value="Transpos_IS110"/>
</dbReference>
<dbReference type="KEGG" id="ssan:NX02_04670"/>
<feature type="domain" description="Transposase IS116/IS110/IS902 C-terminal" evidence="2">
    <location>
        <begin position="206"/>
        <end position="288"/>
    </location>
</feature>
<keyword evidence="4" id="KW-1185">Reference proteome</keyword>
<dbReference type="Pfam" id="PF01548">
    <property type="entry name" value="DEDD_Tnp_IS110"/>
    <property type="match status" value="1"/>
</dbReference>
<dbReference type="STRING" id="1123269.NX02_04670"/>
<gene>
    <name evidence="3" type="ORF">NX02_04670</name>
</gene>
<dbReference type="PANTHER" id="PTHR33055">
    <property type="entry name" value="TRANSPOSASE FOR INSERTION SEQUENCE ELEMENT IS1111A"/>
    <property type="match status" value="1"/>
</dbReference>
<dbReference type="PANTHER" id="PTHR33055:SF13">
    <property type="entry name" value="TRANSPOSASE"/>
    <property type="match status" value="1"/>
</dbReference>
<organism evidence="3 4">
    <name type="scientific">Sphingomonas sanxanigenens DSM 19645 = NX02</name>
    <dbReference type="NCBI Taxonomy" id="1123269"/>
    <lineage>
        <taxon>Bacteria</taxon>
        <taxon>Pseudomonadati</taxon>
        <taxon>Pseudomonadota</taxon>
        <taxon>Alphaproteobacteria</taxon>
        <taxon>Sphingomonadales</taxon>
        <taxon>Sphingomonadaceae</taxon>
        <taxon>Sphingomonas</taxon>
    </lineage>
</organism>
<dbReference type="InterPro" id="IPR002525">
    <property type="entry name" value="Transp_IS110-like_N"/>
</dbReference>
<dbReference type="GO" id="GO:0003677">
    <property type="term" value="F:DNA binding"/>
    <property type="evidence" value="ECO:0007669"/>
    <property type="project" value="InterPro"/>
</dbReference>